<evidence type="ECO:0000256" key="4">
    <source>
        <dbReference type="ARBA" id="ARBA00046271"/>
    </source>
</evidence>
<dbReference type="Ensembl" id="ENSLACT00000020784.2">
    <property type="protein sequence ID" value="ENSLACP00000020644.2"/>
    <property type="gene ID" value="ENSLACG00000018139.2"/>
</dbReference>
<comment type="subcellular location">
    <subcellularLocation>
        <location evidence="4">Peroxisome membrane</location>
    </subcellularLocation>
</comment>
<evidence type="ECO:0000256" key="1">
    <source>
        <dbReference type="ARBA" id="ARBA00022593"/>
    </source>
</evidence>
<evidence type="ECO:0000256" key="3">
    <source>
        <dbReference type="ARBA" id="ARBA00023140"/>
    </source>
</evidence>
<dbReference type="GO" id="GO:0005778">
    <property type="term" value="C:peroxisomal membrane"/>
    <property type="evidence" value="ECO:0007669"/>
    <property type="project" value="UniProtKB-SubCell"/>
</dbReference>
<dbReference type="GeneID" id="102365971"/>
<dbReference type="RefSeq" id="XP_005989840.1">
    <property type="nucleotide sequence ID" value="XM_005989778.3"/>
</dbReference>
<dbReference type="OrthoDB" id="411017at2759"/>
<dbReference type="PANTHER" id="PTHR12652">
    <property type="entry name" value="PEROXISOMAL BIOGENESIS FACTOR 11"/>
    <property type="match status" value="1"/>
</dbReference>
<keyword evidence="2" id="KW-0472">Membrane</keyword>
<dbReference type="PANTHER" id="PTHR12652:SF22">
    <property type="entry name" value="PEROXISOMAL MEMBRANE PROTEIN 11A"/>
    <property type="match status" value="1"/>
</dbReference>
<dbReference type="AlphaFoldDB" id="H3BFH3"/>
<keyword evidence="3" id="KW-0576">Peroxisome</keyword>
<dbReference type="Proteomes" id="UP000008672">
    <property type="component" value="Unassembled WGS sequence"/>
</dbReference>
<dbReference type="EMBL" id="AFYH01021475">
    <property type="status" value="NOT_ANNOTATED_CDS"/>
    <property type="molecule type" value="Genomic_DNA"/>
</dbReference>
<dbReference type="InParanoid" id="H3BFH3"/>
<dbReference type="CTD" id="8800"/>
<dbReference type="EMBL" id="AFYH01021474">
    <property type="status" value="NOT_ANNOTATED_CDS"/>
    <property type="molecule type" value="Genomic_DNA"/>
</dbReference>
<protein>
    <submittedName>
        <fullName evidence="5">Peroxisomal biosis factor 11 alpha</fullName>
    </submittedName>
</protein>
<dbReference type="HOGENOM" id="CLU_049216_2_0_1"/>
<evidence type="ECO:0000256" key="2">
    <source>
        <dbReference type="ARBA" id="ARBA00023136"/>
    </source>
</evidence>
<name>H3BFH3_LATCH</name>
<evidence type="ECO:0000313" key="6">
    <source>
        <dbReference type="Proteomes" id="UP000008672"/>
    </source>
</evidence>
<sequence>MDTFVKFTNQSQGRDRIFRTTQYACAFLSYLLQDKADKEKLIKKLKLLESNMSSGRKLFRLGNAVHALEAAQRNIQVADPVLRFCLTSSSLNRCLYFICDNALWARSVSLAPNVDKAKWSLRASRCYFYTLLLSLARDFYQIAMEMQRGEVLQGKSCRKEVSSPPENSLGELACRIAAKVKAFFVLLYFSLRGNPPVLLDTVKNLCDLFIPLDRLGIYKTSPGVVSLCGLLSSILGILTVACPHLKLKP</sequence>
<dbReference type="STRING" id="7897.ENSLACP00000020644"/>
<keyword evidence="6" id="KW-1185">Reference proteome</keyword>
<dbReference type="GeneTree" id="ENSGT00390000014273"/>
<proteinExistence type="predicted"/>
<reference evidence="5" key="3">
    <citation type="submission" date="2025-09" db="UniProtKB">
        <authorList>
            <consortium name="Ensembl"/>
        </authorList>
    </citation>
    <scope>IDENTIFICATION</scope>
</reference>
<dbReference type="OMA" id="AKRTMQL"/>
<reference evidence="6" key="1">
    <citation type="submission" date="2011-08" db="EMBL/GenBank/DDBJ databases">
        <title>The draft genome of Latimeria chalumnae.</title>
        <authorList>
            <person name="Di Palma F."/>
            <person name="Alfoldi J."/>
            <person name="Johnson J."/>
            <person name="Berlin A."/>
            <person name="Gnerre S."/>
            <person name="Jaffe D."/>
            <person name="MacCallum I."/>
            <person name="Young S."/>
            <person name="Walker B.J."/>
            <person name="Lander E."/>
            <person name="Lindblad-Toh K."/>
        </authorList>
    </citation>
    <scope>NUCLEOTIDE SEQUENCE [LARGE SCALE GENOMIC DNA]</scope>
    <source>
        <strain evidence="6">Wild caught</strain>
    </source>
</reference>
<evidence type="ECO:0000313" key="5">
    <source>
        <dbReference type="Ensembl" id="ENSLACP00000020644.2"/>
    </source>
</evidence>
<gene>
    <name evidence="5" type="primary">PEX11A</name>
</gene>
<dbReference type="GO" id="GO:0016559">
    <property type="term" value="P:peroxisome fission"/>
    <property type="evidence" value="ECO:0007669"/>
    <property type="project" value="InterPro"/>
</dbReference>
<dbReference type="Pfam" id="PF05648">
    <property type="entry name" value="PEX11"/>
    <property type="match status" value="1"/>
</dbReference>
<dbReference type="eggNOG" id="KOG4186">
    <property type="taxonomic scope" value="Eukaryota"/>
</dbReference>
<keyword evidence="1" id="KW-0962">Peroxisome biogenesis</keyword>
<organism evidence="5 6">
    <name type="scientific">Latimeria chalumnae</name>
    <name type="common">Coelacanth</name>
    <dbReference type="NCBI Taxonomy" id="7897"/>
    <lineage>
        <taxon>Eukaryota</taxon>
        <taxon>Metazoa</taxon>
        <taxon>Chordata</taxon>
        <taxon>Craniata</taxon>
        <taxon>Vertebrata</taxon>
        <taxon>Euteleostomi</taxon>
        <taxon>Coelacanthiformes</taxon>
        <taxon>Coelacanthidae</taxon>
        <taxon>Latimeria</taxon>
    </lineage>
</organism>
<dbReference type="FunCoup" id="H3BFH3">
    <property type="interactions" value="166"/>
</dbReference>
<dbReference type="KEGG" id="lcm:102365971"/>
<accession>H3BFH3</accession>
<dbReference type="InterPro" id="IPR008733">
    <property type="entry name" value="PEX11"/>
</dbReference>
<reference evidence="5" key="2">
    <citation type="submission" date="2025-08" db="UniProtKB">
        <authorList>
            <consortium name="Ensembl"/>
        </authorList>
    </citation>
    <scope>IDENTIFICATION</scope>
</reference>